<evidence type="ECO:0000256" key="1">
    <source>
        <dbReference type="ARBA" id="ARBA00005662"/>
    </source>
</evidence>
<feature type="domain" description="Capsule synthesis protein CapA" evidence="3">
    <location>
        <begin position="50"/>
        <end position="295"/>
    </location>
</feature>
<comment type="caution">
    <text evidence="4">The sequence shown here is derived from an EMBL/GenBank/DDBJ whole genome shotgun (WGS) entry which is preliminary data.</text>
</comment>
<proteinExistence type="inferred from homology"/>
<evidence type="ECO:0000259" key="3">
    <source>
        <dbReference type="SMART" id="SM00854"/>
    </source>
</evidence>
<evidence type="ECO:0000313" key="5">
    <source>
        <dbReference type="Proteomes" id="UP001566476"/>
    </source>
</evidence>
<feature type="chain" id="PRO_5046515157" evidence="2">
    <location>
        <begin position="25"/>
        <end position="358"/>
    </location>
</feature>
<feature type="signal peptide" evidence="2">
    <location>
        <begin position="1"/>
        <end position="24"/>
    </location>
</feature>
<dbReference type="PANTHER" id="PTHR33393:SF13">
    <property type="entry name" value="PGA BIOSYNTHESIS PROTEIN CAPA"/>
    <property type="match status" value="1"/>
</dbReference>
<dbReference type="Proteomes" id="UP001566476">
    <property type="component" value="Unassembled WGS sequence"/>
</dbReference>
<keyword evidence="2" id="KW-0732">Signal</keyword>
<dbReference type="PANTHER" id="PTHR33393">
    <property type="entry name" value="POLYGLUTAMINE SYNTHESIS ACCESSORY PROTEIN RV0574C-RELATED"/>
    <property type="match status" value="1"/>
</dbReference>
<organism evidence="4 5">
    <name type="scientific">Kineococcus mangrovi</name>
    <dbReference type="NCBI Taxonomy" id="1660183"/>
    <lineage>
        <taxon>Bacteria</taxon>
        <taxon>Bacillati</taxon>
        <taxon>Actinomycetota</taxon>
        <taxon>Actinomycetes</taxon>
        <taxon>Kineosporiales</taxon>
        <taxon>Kineosporiaceae</taxon>
        <taxon>Kineococcus</taxon>
    </lineage>
</organism>
<evidence type="ECO:0000256" key="2">
    <source>
        <dbReference type="SAM" id="SignalP"/>
    </source>
</evidence>
<dbReference type="PROSITE" id="PS51257">
    <property type="entry name" value="PROKAR_LIPOPROTEIN"/>
    <property type="match status" value="1"/>
</dbReference>
<protein>
    <submittedName>
        <fullName evidence="4">CapA family protein</fullName>
    </submittedName>
</protein>
<dbReference type="Gene3D" id="3.60.21.10">
    <property type="match status" value="1"/>
</dbReference>
<comment type="similarity">
    <text evidence="1">Belongs to the CapA family.</text>
</comment>
<name>A0ABV4I1B1_9ACTN</name>
<reference evidence="4 5" key="1">
    <citation type="submission" date="2024-07" db="EMBL/GenBank/DDBJ databases">
        <authorList>
            <person name="Thanompreechachai J."/>
            <person name="Duangmal K."/>
        </authorList>
    </citation>
    <scope>NUCLEOTIDE SEQUENCE [LARGE SCALE GENOMIC DNA]</scope>
    <source>
        <strain evidence="4 5">TBRC 1896</strain>
    </source>
</reference>
<keyword evidence="5" id="KW-1185">Reference proteome</keyword>
<dbReference type="SMART" id="SM00854">
    <property type="entry name" value="PGA_cap"/>
    <property type="match status" value="1"/>
</dbReference>
<sequence>MTPRASVLLSRLLPGVLLLGLSTACTHVTDPVHGGVGAAAVRTAPAGEITVAVAGDVHFAGSSATALDPGGLAAITPVLSAADVSLVNLETAVTDGGTPAAKQYTFKAPARALSVLRTAGVDVVGMANNHGLDYGTEGLDDTLAASRSSGLPVIGVGRDVEAAFAPWRTTIRGHRLVVFDATQVLDSSLADAWTAGPDHAGTASVKTRGGRDRLVAAVRSARGDADSVVVLLHWGREREQCPTDDQEGLAAALVAAGADAVVGSHAHRLLGAGFTRAGSRTGYVDYGLGNFVFYARGGAAARTGVLTLTLGAGRPPRPTWTPAEIDAGVPVPLTGSAATTATTAKDALRSCTGLRAQP</sequence>
<dbReference type="Pfam" id="PF09587">
    <property type="entry name" value="PGA_cap"/>
    <property type="match status" value="1"/>
</dbReference>
<dbReference type="InterPro" id="IPR019079">
    <property type="entry name" value="Capsule_synth_CapA"/>
</dbReference>
<dbReference type="RefSeq" id="WP_370717038.1">
    <property type="nucleotide sequence ID" value="NZ_JBGGTQ010000001.1"/>
</dbReference>
<accession>A0ABV4I1B1</accession>
<dbReference type="InterPro" id="IPR029052">
    <property type="entry name" value="Metallo-depent_PP-like"/>
</dbReference>
<dbReference type="InterPro" id="IPR052169">
    <property type="entry name" value="CW_Biosynth-Accessory"/>
</dbReference>
<dbReference type="SUPFAM" id="SSF56300">
    <property type="entry name" value="Metallo-dependent phosphatases"/>
    <property type="match status" value="1"/>
</dbReference>
<evidence type="ECO:0000313" key="4">
    <source>
        <dbReference type="EMBL" id="MEZ0491007.1"/>
    </source>
</evidence>
<dbReference type="EMBL" id="JBGGTQ010000001">
    <property type="protein sequence ID" value="MEZ0491007.1"/>
    <property type="molecule type" value="Genomic_DNA"/>
</dbReference>
<gene>
    <name evidence="4" type="ORF">AB2L28_02000</name>
</gene>